<keyword evidence="3" id="KW-0067">ATP-binding</keyword>
<sequence>MNIDRITFQSVVPQVFESQKEALHSEVWNRELTFEKGKLYLIEAASGRGKSTFCSYVLGYRHDYSGQVLFNDVPTSTFKVRDWVEARRLHISHLFQELRLFPELTAFENIVIKNKLTNFKSQEQIATWFEQLGIADKMHERIGRMSFGQQQRVALIRALVQPFDFLLVDEPISHLDDKNAAVMAEMMMKEAREQGAGVLVTSIGKHMDLPYERVVKL</sequence>
<dbReference type="PATRIC" id="fig|702438.4.peg.46"/>
<evidence type="ECO:0000313" key="5">
    <source>
        <dbReference type="EMBL" id="EGV30892.1"/>
    </source>
</evidence>
<dbReference type="HOGENOM" id="CLU_000604_1_22_10"/>
<evidence type="ECO:0000313" key="6">
    <source>
        <dbReference type="Proteomes" id="UP000005141"/>
    </source>
</evidence>
<dbReference type="GeneID" id="95424833"/>
<dbReference type="GO" id="GO:0005886">
    <property type="term" value="C:plasma membrane"/>
    <property type="evidence" value="ECO:0007669"/>
    <property type="project" value="TreeGrafter"/>
</dbReference>
<proteinExistence type="inferred from homology"/>
<comment type="similarity">
    <text evidence="1">Belongs to the ABC transporter superfamily.</text>
</comment>
<evidence type="ECO:0000259" key="4">
    <source>
        <dbReference type="PROSITE" id="PS50893"/>
    </source>
</evidence>
<dbReference type="InterPro" id="IPR015854">
    <property type="entry name" value="ABC_transpr_LolD-like"/>
</dbReference>
<comment type="caution">
    <text evidence="5">The sequence shown here is derived from an EMBL/GenBank/DDBJ whole genome shotgun (WGS) entry which is preliminary data.</text>
</comment>
<name>G1W894_9BACT</name>
<dbReference type="SUPFAM" id="SSF52540">
    <property type="entry name" value="P-loop containing nucleoside triphosphate hydrolases"/>
    <property type="match status" value="1"/>
</dbReference>
<feature type="domain" description="ABC transporter" evidence="4">
    <location>
        <begin position="6"/>
        <end position="217"/>
    </location>
</feature>
<evidence type="ECO:0000256" key="2">
    <source>
        <dbReference type="ARBA" id="ARBA00022741"/>
    </source>
</evidence>
<keyword evidence="6" id="KW-1185">Reference proteome</keyword>
<dbReference type="InterPro" id="IPR017871">
    <property type="entry name" value="ABC_transporter-like_CS"/>
</dbReference>
<dbReference type="Pfam" id="PF00005">
    <property type="entry name" value="ABC_tran"/>
    <property type="match status" value="1"/>
</dbReference>
<organism evidence="5 6">
    <name type="scientific">Segatella oulorum F0390</name>
    <dbReference type="NCBI Taxonomy" id="702438"/>
    <lineage>
        <taxon>Bacteria</taxon>
        <taxon>Pseudomonadati</taxon>
        <taxon>Bacteroidota</taxon>
        <taxon>Bacteroidia</taxon>
        <taxon>Bacteroidales</taxon>
        <taxon>Prevotellaceae</taxon>
        <taxon>Segatella</taxon>
    </lineage>
</organism>
<dbReference type="Proteomes" id="UP000005141">
    <property type="component" value="Unassembled WGS sequence"/>
</dbReference>
<dbReference type="GO" id="GO:0005524">
    <property type="term" value="F:ATP binding"/>
    <property type="evidence" value="ECO:0007669"/>
    <property type="project" value="UniProtKB-KW"/>
</dbReference>
<dbReference type="GO" id="GO:0022857">
    <property type="term" value="F:transmembrane transporter activity"/>
    <property type="evidence" value="ECO:0007669"/>
    <property type="project" value="TreeGrafter"/>
</dbReference>
<gene>
    <name evidence="5" type="ORF">HMPREF9431_00045</name>
</gene>
<keyword evidence="2" id="KW-0547">Nucleotide-binding</keyword>
<dbReference type="PANTHER" id="PTHR24220">
    <property type="entry name" value="IMPORT ATP-BINDING PROTEIN"/>
    <property type="match status" value="1"/>
</dbReference>
<dbReference type="PANTHER" id="PTHR24220:SF689">
    <property type="entry name" value="LIPOPROTEIN-RELEASING SYSTEM ATP-BINDING PROTEIN LOLD"/>
    <property type="match status" value="1"/>
</dbReference>
<dbReference type="GO" id="GO:0016887">
    <property type="term" value="F:ATP hydrolysis activity"/>
    <property type="evidence" value="ECO:0007669"/>
    <property type="project" value="InterPro"/>
</dbReference>
<protein>
    <recommendedName>
        <fullName evidence="4">ABC transporter domain-containing protein</fullName>
    </recommendedName>
</protein>
<dbReference type="Gene3D" id="3.40.50.300">
    <property type="entry name" value="P-loop containing nucleotide triphosphate hydrolases"/>
    <property type="match status" value="1"/>
</dbReference>
<evidence type="ECO:0000256" key="1">
    <source>
        <dbReference type="ARBA" id="ARBA00005417"/>
    </source>
</evidence>
<dbReference type="eggNOG" id="COG1136">
    <property type="taxonomic scope" value="Bacteria"/>
</dbReference>
<dbReference type="AlphaFoldDB" id="G1W894"/>
<dbReference type="PROSITE" id="PS50893">
    <property type="entry name" value="ABC_TRANSPORTER_2"/>
    <property type="match status" value="1"/>
</dbReference>
<reference evidence="5 6" key="1">
    <citation type="submission" date="2011-07" db="EMBL/GenBank/DDBJ databases">
        <title>The Genome Sequence of Prevotella oulorum F0390.</title>
        <authorList>
            <consortium name="The Broad Institute Genome Sequencing Platform"/>
            <consortium name="The Broad Institute Genome Sequencing Center for Infectious Disease"/>
            <person name="Earl A."/>
            <person name="Ward D."/>
            <person name="Feldgarden M."/>
            <person name="Gevers D."/>
            <person name="Izard J."/>
            <person name="Ganesan A."/>
            <person name="Baranova O.V."/>
            <person name="Blanton J.M."/>
            <person name="Tanner A.C."/>
            <person name="Dewhirst F.E."/>
            <person name="Young S.K."/>
            <person name="Zeng Q."/>
            <person name="Gargeya S."/>
            <person name="Fitzgerald M."/>
            <person name="Haas B."/>
            <person name="Abouelleil A."/>
            <person name="Alvarado L."/>
            <person name="Arachchi H.M."/>
            <person name="Berlin A."/>
            <person name="Brown A."/>
            <person name="Chapman S.B."/>
            <person name="Chen Z."/>
            <person name="Dunbar C."/>
            <person name="Freedman E."/>
            <person name="Gearin G."/>
            <person name="Gellesch M."/>
            <person name="Goldberg J."/>
            <person name="Griggs A."/>
            <person name="Gujja S."/>
            <person name="Heiman D."/>
            <person name="Howarth C."/>
            <person name="Larson L."/>
            <person name="Lui A."/>
            <person name="MacDonald P.J.P."/>
            <person name="Mehta T."/>
            <person name="Montmayeur A."/>
            <person name="Murphy C."/>
            <person name="Neiman D."/>
            <person name="Pearson M."/>
            <person name="Priest M."/>
            <person name="Roberts A."/>
            <person name="Saif S."/>
            <person name="Shea T."/>
            <person name="Shenoy N."/>
            <person name="Sisk P."/>
            <person name="Stolte C."/>
            <person name="Sykes S."/>
            <person name="Wortman J."/>
            <person name="Nusbaum C."/>
            <person name="Birren B."/>
        </authorList>
    </citation>
    <scope>NUCLEOTIDE SEQUENCE [LARGE SCALE GENOMIC DNA]</scope>
    <source>
        <strain evidence="5 6">F0390</strain>
    </source>
</reference>
<dbReference type="InterPro" id="IPR027417">
    <property type="entry name" value="P-loop_NTPase"/>
</dbReference>
<evidence type="ECO:0000256" key="3">
    <source>
        <dbReference type="ARBA" id="ARBA00022840"/>
    </source>
</evidence>
<accession>G1W894</accession>
<dbReference type="RefSeq" id="WP_004379011.1">
    <property type="nucleotide sequence ID" value="NZ_JH114215.1"/>
</dbReference>
<dbReference type="PROSITE" id="PS00211">
    <property type="entry name" value="ABC_TRANSPORTER_1"/>
    <property type="match status" value="1"/>
</dbReference>
<dbReference type="EMBL" id="ADGI01000005">
    <property type="protein sequence ID" value="EGV30892.1"/>
    <property type="molecule type" value="Genomic_DNA"/>
</dbReference>
<dbReference type="InterPro" id="IPR003439">
    <property type="entry name" value="ABC_transporter-like_ATP-bd"/>
</dbReference>